<protein>
    <submittedName>
        <fullName evidence="1">Uncharacterized protein</fullName>
    </submittedName>
</protein>
<reference evidence="1" key="1">
    <citation type="submission" date="2023-07" db="EMBL/GenBank/DDBJ databases">
        <title>Mycolicibacterium sp. nov., a novel bacterial species.</title>
        <authorList>
            <person name="Cao Y."/>
        </authorList>
    </citation>
    <scope>NUCLEOTIDE SEQUENCE</scope>
    <source>
        <strain evidence="1">KC 300</strain>
    </source>
</reference>
<evidence type="ECO:0000313" key="2">
    <source>
        <dbReference type="Proteomes" id="UP001168823"/>
    </source>
</evidence>
<comment type="caution">
    <text evidence="1">The sequence shown here is derived from an EMBL/GenBank/DDBJ whole genome shotgun (WGS) entry which is preliminary data.</text>
</comment>
<gene>
    <name evidence="1" type="ORF">Q2100_09650</name>
</gene>
<name>A0ABT8UE08_9MYCO</name>
<proteinExistence type="predicted"/>
<organism evidence="1 2">
    <name type="scientific">Mycolicibacterium arseniciresistens</name>
    <dbReference type="NCBI Taxonomy" id="3062257"/>
    <lineage>
        <taxon>Bacteria</taxon>
        <taxon>Bacillati</taxon>
        <taxon>Actinomycetota</taxon>
        <taxon>Actinomycetes</taxon>
        <taxon>Mycobacteriales</taxon>
        <taxon>Mycobacteriaceae</taxon>
        <taxon>Mycolicibacterium</taxon>
    </lineage>
</organism>
<dbReference type="RefSeq" id="WP_302913862.1">
    <property type="nucleotide sequence ID" value="NZ_JAUMSQ010000050.1"/>
</dbReference>
<evidence type="ECO:0000313" key="1">
    <source>
        <dbReference type="EMBL" id="MDO3636008.1"/>
    </source>
</evidence>
<accession>A0ABT8UE08</accession>
<dbReference type="EMBL" id="JAUMSQ010000050">
    <property type="protein sequence ID" value="MDO3636008.1"/>
    <property type="molecule type" value="Genomic_DNA"/>
</dbReference>
<sequence length="92" mass="10430">MPNITEHDLRRGERFCIALYENNPQIQQLVAVEVGRENRWREHAMACALIARIALTRDTDDLGEGEGAVALWLHAAVEQLIGDGILDPRNRR</sequence>
<dbReference type="Proteomes" id="UP001168823">
    <property type="component" value="Unassembled WGS sequence"/>
</dbReference>
<keyword evidence="2" id="KW-1185">Reference proteome</keyword>